<dbReference type="STRING" id="1278073.MYSTI_07596"/>
<dbReference type="PATRIC" id="fig|1278073.3.peg.7725"/>
<dbReference type="PROSITE" id="PS51257">
    <property type="entry name" value="PROKAR_LIPOPROTEIN"/>
    <property type="match status" value="1"/>
</dbReference>
<dbReference type="RefSeq" id="WP_015353121.1">
    <property type="nucleotide sequence ID" value="NC_020126.1"/>
</dbReference>
<accession>L7ULI4</accession>
<evidence type="ECO:0008006" key="3">
    <source>
        <dbReference type="Google" id="ProtNLM"/>
    </source>
</evidence>
<reference evidence="1 2" key="1">
    <citation type="journal article" date="2013" name="Genome Announc.">
        <title>Complete genome sequence of Myxococcus stipitatus strain DSM 14675, a fruiting myxobacterium.</title>
        <authorList>
            <person name="Huntley S."/>
            <person name="Kneip S."/>
            <person name="Treuner-Lange A."/>
            <person name="Sogaard-Andersen L."/>
        </authorList>
    </citation>
    <scope>NUCLEOTIDE SEQUENCE [LARGE SCALE GENOMIC DNA]</scope>
    <source>
        <strain evidence="2">DSM 14675 / JCM 12634 / Mx s8</strain>
    </source>
</reference>
<evidence type="ECO:0000313" key="1">
    <source>
        <dbReference type="EMBL" id="AGC48868.1"/>
    </source>
</evidence>
<gene>
    <name evidence="1" type="ordered locus">MYSTI_07596</name>
</gene>
<dbReference type="KEGG" id="msd:MYSTI_07596"/>
<dbReference type="AlphaFoldDB" id="L7ULI4"/>
<dbReference type="EMBL" id="CP004025">
    <property type="protein sequence ID" value="AGC48868.1"/>
    <property type="molecule type" value="Genomic_DNA"/>
</dbReference>
<sequence length="322" mass="34263">MRQSFIRFQTQSFSFRCLRAWVLPALLGSAVGCGPGGGATPEPVDPVDTQRDGLVSTNGLSTNGLSTNGLSTNGLSTNGLSTNGLSTNGLSTNGLFVSWFNSNPAQADMLMKYVVRCAMNANQTLTYTHAGTTYTWAGSLGLAPNWSTNQPATVTEQQIVSACIAAHANKFGVHVNISVLGKGATNVEIPTTPEETQTYSQPEACFFGNLFANEGLYAANDTSYLSYDQSTVRTCGLSSWAGDMACAPAIVHVGSCLDYCQLDASRTHYTRCLYNGKYYRAINTRIRPQDIYRCGDGVCQLSEKCGTGVTPDSCASDCGSCQ</sequence>
<dbReference type="eggNOG" id="COG5263">
    <property type="taxonomic scope" value="Bacteria"/>
</dbReference>
<dbReference type="OrthoDB" id="5522160at2"/>
<dbReference type="Proteomes" id="UP000011131">
    <property type="component" value="Chromosome"/>
</dbReference>
<dbReference type="Pfam" id="PF01744">
    <property type="entry name" value="GLTT"/>
    <property type="match status" value="1"/>
</dbReference>
<proteinExistence type="predicted"/>
<organism evidence="1 2">
    <name type="scientific">Myxococcus stipitatus (strain DSM 14675 / JCM 12634 / Mx s8)</name>
    <dbReference type="NCBI Taxonomy" id="1278073"/>
    <lineage>
        <taxon>Bacteria</taxon>
        <taxon>Pseudomonadati</taxon>
        <taxon>Myxococcota</taxon>
        <taxon>Myxococcia</taxon>
        <taxon>Myxococcales</taxon>
        <taxon>Cystobacterineae</taxon>
        <taxon>Myxococcaceae</taxon>
        <taxon>Myxococcus</taxon>
    </lineage>
</organism>
<dbReference type="InterPro" id="IPR008164">
    <property type="entry name" value="XGLTT_rpt"/>
</dbReference>
<keyword evidence="2" id="KW-1185">Reference proteome</keyword>
<evidence type="ECO:0000313" key="2">
    <source>
        <dbReference type="Proteomes" id="UP000011131"/>
    </source>
</evidence>
<dbReference type="HOGENOM" id="CLU_077096_1_0_7"/>
<name>L7ULI4_MYXSD</name>
<protein>
    <recommendedName>
        <fullName evidence="3">Lipoprotein</fullName>
    </recommendedName>
</protein>